<evidence type="ECO:0000313" key="12">
    <source>
        <dbReference type="EMBL" id="KAK2964493.1"/>
    </source>
</evidence>
<keyword evidence="13" id="KW-1185">Reference proteome</keyword>
<accession>A0ABQ9YL64</accession>
<reference evidence="12 13" key="1">
    <citation type="journal article" date="2022" name="bioRxiv">
        <title>Genomics of Preaxostyla Flagellates Illuminates Evolutionary Transitions and the Path Towards Mitochondrial Loss.</title>
        <authorList>
            <person name="Novak L.V.F."/>
            <person name="Treitli S.C."/>
            <person name="Pyrih J."/>
            <person name="Halakuc P."/>
            <person name="Pipaliya S.V."/>
            <person name="Vacek V."/>
            <person name="Brzon O."/>
            <person name="Soukal P."/>
            <person name="Eme L."/>
            <person name="Dacks J.B."/>
            <person name="Karnkowska A."/>
            <person name="Elias M."/>
            <person name="Hampl V."/>
        </authorList>
    </citation>
    <scope>NUCLEOTIDE SEQUENCE [LARGE SCALE GENOMIC DNA]</scope>
    <source>
        <strain evidence="12">NAU3</strain>
        <tissue evidence="12">Gut</tissue>
    </source>
</reference>
<feature type="coiled-coil region" evidence="10">
    <location>
        <begin position="39"/>
        <end position="97"/>
    </location>
</feature>
<evidence type="ECO:0000256" key="2">
    <source>
        <dbReference type="ARBA" id="ARBA00006875"/>
    </source>
</evidence>
<dbReference type="Pfam" id="PF05914">
    <property type="entry name" value="RIB43A"/>
    <property type="match status" value="1"/>
</dbReference>
<feature type="compositionally biased region" description="Basic and acidic residues" evidence="11">
    <location>
        <begin position="348"/>
        <end position="359"/>
    </location>
</feature>
<dbReference type="EMBL" id="JARBJD010000002">
    <property type="protein sequence ID" value="KAK2964493.1"/>
    <property type="molecule type" value="Genomic_DNA"/>
</dbReference>
<feature type="compositionally biased region" description="Low complexity" evidence="11">
    <location>
        <begin position="314"/>
        <end position="326"/>
    </location>
</feature>
<protein>
    <submittedName>
        <fullName evidence="12">RIB43A domain with coiled-coils 1 L homeolog</fullName>
    </submittedName>
</protein>
<feature type="region of interest" description="Disordered" evidence="11">
    <location>
        <begin position="113"/>
        <end position="142"/>
    </location>
</feature>
<evidence type="ECO:0000256" key="6">
    <source>
        <dbReference type="ARBA" id="ARBA00023069"/>
    </source>
</evidence>
<evidence type="ECO:0000256" key="4">
    <source>
        <dbReference type="ARBA" id="ARBA00022846"/>
    </source>
</evidence>
<keyword evidence="7" id="KW-0206">Cytoskeleton</keyword>
<evidence type="ECO:0000256" key="3">
    <source>
        <dbReference type="ARBA" id="ARBA00022490"/>
    </source>
</evidence>
<gene>
    <name evidence="12" type="ORF">BLNAU_409</name>
</gene>
<feature type="region of interest" description="Disordered" evidence="11">
    <location>
        <begin position="261"/>
        <end position="361"/>
    </location>
</feature>
<evidence type="ECO:0000256" key="8">
    <source>
        <dbReference type="ARBA" id="ARBA00023273"/>
    </source>
</evidence>
<keyword evidence="5 10" id="KW-0175">Coiled coil</keyword>
<feature type="region of interest" description="Disordered" evidence="11">
    <location>
        <begin position="217"/>
        <end position="240"/>
    </location>
</feature>
<name>A0ABQ9YL64_9EUKA</name>
<keyword evidence="6" id="KW-0969">Cilium</keyword>
<organism evidence="12 13">
    <name type="scientific">Blattamonas nauphoetae</name>
    <dbReference type="NCBI Taxonomy" id="2049346"/>
    <lineage>
        <taxon>Eukaryota</taxon>
        <taxon>Metamonada</taxon>
        <taxon>Preaxostyla</taxon>
        <taxon>Oxymonadida</taxon>
        <taxon>Blattamonas</taxon>
    </lineage>
</organism>
<evidence type="ECO:0000256" key="1">
    <source>
        <dbReference type="ARBA" id="ARBA00004611"/>
    </source>
</evidence>
<keyword evidence="3" id="KW-0963">Cytoplasm</keyword>
<keyword evidence="4" id="KW-0282">Flagellum</keyword>
<feature type="compositionally biased region" description="Basic and acidic residues" evidence="11">
    <location>
        <begin position="327"/>
        <end position="339"/>
    </location>
</feature>
<evidence type="ECO:0000256" key="11">
    <source>
        <dbReference type="SAM" id="MobiDB-lite"/>
    </source>
</evidence>
<comment type="similarity">
    <text evidence="2">Belongs to the RIB43A family.</text>
</comment>
<feature type="compositionally biased region" description="Basic and acidic residues" evidence="11">
    <location>
        <begin position="113"/>
        <end position="127"/>
    </location>
</feature>
<comment type="subunit">
    <text evidence="9">Microtubule inner protein component of sperm flagellar doublet microtubules.</text>
</comment>
<comment type="subcellular location">
    <subcellularLocation>
        <location evidence="1">Cytoplasm</location>
        <location evidence="1">Cytoskeleton</location>
        <location evidence="1">Flagellum axoneme</location>
    </subcellularLocation>
</comment>
<sequence>MIPVTEFAEDKQERDIARRRKLDEERKKRIFDAKVRTTGKDLEFLKMQMEEKKKREEEERQRELAFEAEQLEADRLLMELDAQYQREREEARKELLEFYKTNQQKTMRREFYLEDPDRFKKDHPAREGDDDPNLSVSGLQRMEGEDLGYAERQLRLKEQQREWASEQMREQQMRKELEQKKEQLEQKRQEAIAQRLAELDKMEQEERKAAIAKLREENRLAAEQKKEDERRRKEMEEEMERLQIERQLASSTLTEDMTVARSVANPNRLRPDHYKGMFAEDKERIKQQQRDQIEEHKARKEREEAEAKAEELRQQQIQQRLLAMEQQSERDRKEKERQILMENQQKAIQDRERKKKLDEQYSNTIDKSFYDYFQTTSR</sequence>
<evidence type="ECO:0000256" key="9">
    <source>
        <dbReference type="ARBA" id="ARBA00046435"/>
    </source>
</evidence>
<feature type="region of interest" description="Disordered" evidence="11">
    <location>
        <begin position="161"/>
        <end position="182"/>
    </location>
</feature>
<evidence type="ECO:0000313" key="13">
    <source>
        <dbReference type="Proteomes" id="UP001281761"/>
    </source>
</evidence>
<dbReference type="PANTHER" id="PTHR14517:SF6">
    <property type="entry name" value="RE41410P"/>
    <property type="match status" value="1"/>
</dbReference>
<dbReference type="PANTHER" id="PTHR14517">
    <property type="entry name" value="RIB43A-RELATED"/>
    <property type="match status" value="1"/>
</dbReference>
<keyword evidence="8" id="KW-0966">Cell projection</keyword>
<evidence type="ECO:0000256" key="7">
    <source>
        <dbReference type="ARBA" id="ARBA00023212"/>
    </source>
</evidence>
<feature type="compositionally biased region" description="Basic and acidic residues" evidence="11">
    <location>
        <begin position="269"/>
        <end position="313"/>
    </location>
</feature>
<comment type="caution">
    <text evidence="12">The sequence shown here is derived from an EMBL/GenBank/DDBJ whole genome shotgun (WGS) entry which is preliminary data.</text>
</comment>
<evidence type="ECO:0000256" key="5">
    <source>
        <dbReference type="ARBA" id="ARBA00023054"/>
    </source>
</evidence>
<evidence type="ECO:0000256" key="10">
    <source>
        <dbReference type="SAM" id="Coils"/>
    </source>
</evidence>
<proteinExistence type="inferred from homology"/>
<dbReference type="Proteomes" id="UP001281761">
    <property type="component" value="Unassembled WGS sequence"/>
</dbReference>
<dbReference type="InterPro" id="IPR008805">
    <property type="entry name" value="RIB43A"/>
</dbReference>